<accession>A0A934IQS9</accession>
<evidence type="ECO:0000313" key="16">
    <source>
        <dbReference type="Proteomes" id="UP000609531"/>
    </source>
</evidence>
<evidence type="ECO:0000256" key="11">
    <source>
        <dbReference type="ARBA" id="ARBA00048179"/>
    </source>
</evidence>
<evidence type="ECO:0000256" key="12">
    <source>
        <dbReference type="SAM" id="MobiDB-lite"/>
    </source>
</evidence>
<keyword evidence="13" id="KW-0732">Signal</keyword>
<dbReference type="AlphaFoldDB" id="A0A934IQS9"/>
<dbReference type="PANTHER" id="PTHR31528">
    <property type="entry name" value="4-AMINO-5-HYDROXYMETHYL-2-METHYLPYRIMIDINE PHOSPHATE SYNTHASE THI11-RELATED"/>
    <property type="match status" value="1"/>
</dbReference>
<reference evidence="15" key="1">
    <citation type="submission" date="2020-12" db="EMBL/GenBank/DDBJ databases">
        <title>Bacterial taxonomy.</title>
        <authorList>
            <person name="Pan X."/>
        </authorList>
    </citation>
    <scope>NUCLEOTIDE SEQUENCE</scope>
    <source>
        <strain evidence="15">B2012</strain>
    </source>
</reference>
<evidence type="ECO:0000256" key="1">
    <source>
        <dbReference type="ARBA" id="ARBA00003469"/>
    </source>
</evidence>
<evidence type="ECO:0000256" key="3">
    <source>
        <dbReference type="ARBA" id="ARBA00009406"/>
    </source>
</evidence>
<feature type="chain" id="PRO_5036897590" description="Thiamine pyrimidine synthase" evidence="13">
    <location>
        <begin position="25"/>
        <end position="350"/>
    </location>
</feature>
<evidence type="ECO:0000313" key="15">
    <source>
        <dbReference type="EMBL" id="MBJ3776975.1"/>
    </source>
</evidence>
<protein>
    <recommendedName>
        <fullName evidence="10">Thiamine pyrimidine synthase</fullName>
    </recommendedName>
</protein>
<comment type="catalytic activity">
    <reaction evidence="11">
        <text>N(6)-(pyridoxal phosphate)-L-lysyl-[4-amino-5-hydroxymethyl-2-methylpyrimidine phosphate synthase] + L-histidyl-[4-amino-5-hydroxymethyl-2-methylpyrimidine phosphate synthase] + 2 Fe(3+) + 4 H2O = L-lysyl-[4-amino-5-hydroxymethyl-2-methylpyrimidine phosphate synthase] + (2S)-2-amino-5-hydroxy-4-oxopentanoyl-[4-amino-5-hydroxymethyl-2-methylpyrimidine phosphate synthase] + 4-amino-2-methyl-5-(phosphooxymethyl)pyrimidine + 3-oxopropanoate + 2 Fe(2+) + 2 H(+)</text>
        <dbReference type="Rhea" id="RHEA:65756"/>
        <dbReference type="Rhea" id="RHEA-COMP:16892"/>
        <dbReference type="Rhea" id="RHEA-COMP:16893"/>
        <dbReference type="Rhea" id="RHEA-COMP:16894"/>
        <dbReference type="Rhea" id="RHEA-COMP:16895"/>
        <dbReference type="ChEBI" id="CHEBI:15377"/>
        <dbReference type="ChEBI" id="CHEBI:15378"/>
        <dbReference type="ChEBI" id="CHEBI:29033"/>
        <dbReference type="ChEBI" id="CHEBI:29034"/>
        <dbReference type="ChEBI" id="CHEBI:29969"/>
        <dbReference type="ChEBI" id="CHEBI:29979"/>
        <dbReference type="ChEBI" id="CHEBI:33190"/>
        <dbReference type="ChEBI" id="CHEBI:58354"/>
        <dbReference type="ChEBI" id="CHEBI:143915"/>
        <dbReference type="ChEBI" id="CHEBI:157692"/>
    </reaction>
    <physiologicalReaction direction="left-to-right" evidence="11">
        <dbReference type="Rhea" id="RHEA:65757"/>
    </physiologicalReaction>
</comment>
<feature type="compositionally biased region" description="Basic and acidic residues" evidence="12">
    <location>
        <begin position="334"/>
        <end position="350"/>
    </location>
</feature>
<evidence type="ECO:0000256" key="6">
    <source>
        <dbReference type="ARBA" id="ARBA00022723"/>
    </source>
</evidence>
<dbReference type="GO" id="GO:0046872">
    <property type="term" value="F:metal ion binding"/>
    <property type="evidence" value="ECO:0007669"/>
    <property type="project" value="UniProtKB-KW"/>
</dbReference>
<dbReference type="Gene3D" id="3.40.190.10">
    <property type="entry name" value="Periplasmic binding protein-like II"/>
    <property type="match status" value="2"/>
</dbReference>
<evidence type="ECO:0000256" key="8">
    <source>
        <dbReference type="ARBA" id="ARBA00022977"/>
    </source>
</evidence>
<feature type="region of interest" description="Disordered" evidence="12">
    <location>
        <begin position="327"/>
        <end position="350"/>
    </location>
</feature>
<keyword evidence="6" id="KW-0479">Metal-binding</keyword>
<feature type="signal peptide" evidence="13">
    <location>
        <begin position="1"/>
        <end position="24"/>
    </location>
</feature>
<dbReference type="InterPro" id="IPR027939">
    <property type="entry name" value="NMT1/THI5"/>
</dbReference>
<dbReference type="EMBL" id="JAEKJA010000011">
    <property type="protein sequence ID" value="MBJ3776975.1"/>
    <property type="molecule type" value="Genomic_DNA"/>
</dbReference>
<comment type="subunit">
    <text evidence="4">Homodimer.</text>
</comment>
<keyword evidence="8" id="KW-0784">Thiamine biosynthesis</keyword>
<evidence type="ECO:0000256" key="7">
    <source>
        <dbReference type="ARBA" id="ARBA00022898"/>
    </source>
</evidence>
<keyword evidence="16" id="KW-1185">Reference proteome</keyword>
<dbReference type="SUPFAM" id="SSF53850">
    <property type="entry name" value="Periplasmic binding protein-like II"/>
    <property type="match status" value="1"/>
</dbReference>
<comment type="pathway">
    <text evidence="2">Cofactor biosynthesis; thiamine diphosphate biosynthesis.</text>
</comment>
<comment type="similarity">
    <text evidence="3">Belongs to the NMT1/THI5 family.</text>
</comment>
<evidence type="ECO:0000256" key="2">
    <source>
        <dbReference type="ARBA" id="ARBA00004948"/>
    </source>
</evidence>
<keyword evidence="9" id="KW-0408">Iron</keyword>
<keyword evidence="5" id="KW-0808">Transferase</keyword>
<evidence type="ECO:0000256" key="10">
    <source>
        <dbReference type="ARBA" id="ARBA00033171"/>
    </source>
</evidence>
<comment type="caution">
    <text evidence="15">The sequence shown here is derived from an EMBL/GenBank/DDBJ whole genome shotgun (WGS) entry which is preliminary data.</text>
</comment>
<dbReference type="GO" id="GO:0009228">
    <property type="term" value="P:thiamine biosynthetic process"/>
    <property type="evidence" value="ECO:0007669"/>
    <property type="project" value="UniProtKB-KW"/>
</dbReference>
<evidence type="ECO:0000259" key="14">
    <source>
        <dbReference type="Pfam" id="PF09084"/>
    </source>
</evidence>
<dbReference type="Pfam" id="PF09084">
    <property type="entry name" value="NMT1"/>
    <property type="match status" value="1"/>
</dbReference>
<gene>
    <name evidence="15" type="ORF">JCR33_14810</name>
</gene>
<dbReference type="PANTHER" id="PTHR31528:SF1">
    <property type="entry name" value="4-AMINO-5-HYDROXYMETHYL-2-METHYLPYRIMIDINE PHOSPHATE SYNTHASE THI11-RELATED"/>
    <property type="match status" value="1"/>
</dbReference>
<organism evidence="15 16">
    <name type="scientific">Acuticoccus mangrovi</name>
    <dbReference type="NCBI Taxonomy" id="2796142"/>
    <lineage>
        <taxon>Bacteria</taxon>
        <taxon>Pseudomonadati</taxon>
        <taxon>Pseudomonadota</taxon>
        <taxon>Alphaproteobacteria</taxon>
        <taxon>Hyphomicrobiales</taxon>
        <taxon>Amorphaceae</taxon>
        <taxon>Acuticoccus</taxon>
    </lineage>
</organism>
<evidence type="ECO:0000256" key="5">
    <source>
        <dbReference type="ARBA" id="ARBA00022679"/>
    </source>
</evidence>
<evidence type="ECO:0000256" key="4">
    <source>
        <dbReference type="ARBA" id="ARBA00011738"/>
    </source>
</evidence>
<dbReference type="InterPro" id="IPR015168">
    <property type="entry name" value="SsuA/THI5"/>
</dbReference>
<dbReference type="GO" id="GO:0016740">
    <property type="term" value="F:transferase activity"/>
    <property type="evidence" value="ECO:0007669"/>
    <property type="project" value="UniProtKB-KW"/>
</dbReference>
<feature type="domain" description="SsuA/THI5-like" evidence="14">
    <location>
        <begin position="41"/>
        <end position="256"/>
    </location>
</feature>
<proteinExistence type="inferred from homology"/>
<keyword evidence="7" id="KW-0663">Pyridoxal phosphate</keyword>
<sequence length="350" mass="38160">MTTRIFRAGLTAALVLASAMGAQAQDKTKVNFVLDWAWQAMHGPFLIALDKGYYADEGLDVTIDRGFGSGDTIAKVAAKAYDFGFAEGTSLLKFNTENPDDQVISVLIINDESPTGVISVQKNGVTTPQDLMGKKISATQNAATVLVWPVFAQLNGLDPEGIEYLFVEPSLRDAMVLQGQADATFGFATTTVLNMVQAGVDRDDITYFTLAQYGLKPYSSGIIVRADYAKENPEVVKGFVAATVKGLVDMLADPEEGLKLLKEREPLIDEKVEAARWELAEELSILTPSVIDLGISEVQKVRYEEAAMQVAESFGIDVQPKMENYYDPSFLPSRQDRQVPEAAKERAAAK</sequence>
<evidence type="ECO:0000256" key="9">
    <source>
        <dbReference type="ARBA" id="ARBA00023004"/>
    </source>
</evidence>
<dbReference type="RefSeq" id="WP_198882863.1">
    <property type="nucleotide sequence ID" value="NZ_JAEKJA010000011.1"/>
</dbReference>
<comment type="function">
    <text evidence="1">Responsible for the formation of the pyrimidine heterocycle in the thiamine biosynthesis pathway. Catalyzes the formation of hydroxymethylpyrimidine phosphate (HMP-P) from histidine and pyridoxal phosphate (PLP). The protein uses PLP and the active site histidine to form HMP-P, generating an inactive enzyme. The enzyme can only undergo a single turnover, which suggests it is a suicide enzyme.</text>
</comment>
<dbReference type="Proteomes" id="UP000609531">
    <property type="component" value="Unassembled WGS sequence"/>
</dbReference>
<name>A0A934IQS9_9HYPH</name>
<evidence type="ECO:0000256" key="13">
    <source>
        <dbReference type="SAM" id="SignalP"/>
    </source>
</evidence>